<dbReference type="PROSITE" id="PS51898">
    <property type="entry name" value="TYR_RECOMBINASE"/>
    <property type="match status" value="1"/>
</dbReference>
<dbReference type="Proteomes" id="UP000630615">
    <property type="component" value="Unassembled WGS sequence"/>
</dbReference>
<dbReference type="CDD" id="cd01189">
    <property type="entry name" value="INT_ICEBs1_C_like"/>
    <property type="match status" value="1"/>
</dbReference>
<dbReference type="InterPro" id="IPR002104">
    <property type="entry name" value="Integrase_catalytic"/>
</dbReference>
<name>A0ABQ1PVE8_9ENTE</name>
<reference evidence="6" key="1">
    <citation type="journal article" date="2019" name="Int. J. Syst. Evol. Microbiol.">
        <title>The Global Catalogue of Microorganisms (GCM) 10K type strain sequencing project: providing services to taxonomists for standard genome sequencing and annotation.</title>
        <authorList>
            <consortium name="The Broad Institute Genomics Platform"/>
            <consortium name="The Broad Institute Genome Sequencing Center for Infectious Disease"/>
            <person name="Wu L."/>
            <person name="Ma J."/>
        </authorList>
    </citation>
    <scope>NUCLEOTIDE SEQUENCE [LARGE SCALE GENOMIC DNA]</scope>
    <source>
        <strain evidence="6">CGMCC 1.15942</strain>
    </source>
</reference>
<evidence type="ECO:0000313" key="6">
    <source>
        <dbReference type="Proteomes" id="UP000630615"/>
    </source>
</evidence>
<feature type="domain" description="Tyr recombinase" evidence="4">
    <location>
        <begin position="166"/>
        <end position="366"/>
    </location>
</feature>
<evidence type="ECO:0000256" key="2">
    <source>
        <dbReference type="ARBA" id="ARBA00023125"/>
    </source>
</evidence>
<gene>
    <name evidence="5" type="ORF">GCM10011573_37880</name>
</gene>
<dbReference type="InterPro" id="IPR010998">
    <property type="entry name" value="Integrase_recombinase_N"/>
</dbReference>
<evidence type="ECO:0000313" key="5">
    <source>
        <dbReference type="EMBL" id="GGD04817.1"/>
    </source>
</evidence>
<accession>A0ABQ1PVE8</accession>
<dbReference type="PANTHER" id="PTHR30349">
    <property type="entry name" value="PHAGE INTEGRASE-RELATED"/>
    <property type="match status" value="1"/>
</dbReference>
<protein>
    <submittedName>
        <fullName evidence="5">Site-specific integrase</fullName>
    </submittedName>
</protein>
<dbReference type="Pfam" id="PF13102">
    <property type="entry name" value="Phage_int_SAM_5"/>
    <property type="match status" value="1"/>
</dbReference>
<dbReference type="InterPro" id="IPR011010">
    <property type="entry name" value="DNA_brk_join_enz"/>
</dbReference>
<evidence type="ECO:0000256" key="3">
    <source>
        <dbReference type="ARBA" id="ARBA00023172"/>
    </source>
</evidence>
<comment type="similarity">
    <text evidence="1">Belongs to the 'phage' integrase family.</text>
</comment>
<dbReference type="SUPFAM" id="SSF56349">
    <property type="entry name" value="DNA breaking-rejoining enzymes"/>
    <property type="match status" value="1"/>
</dbReference>
<keyword evidence="6" id="KW-1185">Reference proteome</keyword>
<dbReference type="RefSeq" id="WP_088269586.1">
    <property type="nucleotide sequence ID" value="NZ_BMKI01000019.1"/>
</dbReference>
<dbReference type="Pfam" id="PF00589">
    <property type="entry name" value="Phage_integrase"/>
    <property type="match status" value="1"/>
</dbReference>
<dbReference type="Gene3D" id="1.10.443.10">
    <property type="entry name" value="Intergrase catalytic core"/>
    <property type="match status" value="1"/>
</dbReference>
<comment type="caution">
    <text evidence="5">The sequence shown here is derived from an EMBL/GenBank/DDBJ whole genome shotgun (WGS) entry which is preliminary data.</text>
</comment>
<sequence length="378" mass="43377">MAKPKKLKNGMYSYRYKVKSPISGKWIDKYTTQFTAQQCYDAEIKAKNDALMGISPERMLLIPFFDLWVDTFKKGIVGPDHLGKINATRKSLIDFFGKDITLKSIDRIKYQRWINHMGIDLNHAKKTVSDKHKIAKAMFTEAIDSGYLYQNPANKAKIIGRDTTGERKKTLSIEEWLKLKEVILSSEESASKYISLIMMYLGTRFQETTGLTKKDFDFKNHTLSINKAFDYKRTKKNTTTKTVNSVRVVDLPTDLEIILRDYIAKLDQSKKVIKLHAPTNDYLFTNDFGEPITNAAINKYLAKKCKLAKIQKITSHAFRHARVDLLVLAGSDMIYTQKQLGHKDASVTLQYYSTLNQDIRDKNKLITEEFLKSIDGGL</sequence>
<proteinExistence type="inferred from homology"/>
<dbReference type="InterPro" id="IPR050090">
    <property type="entry name" value="Tyrosine_recombinase_XerCD"/>
</dbReference>
<evidence type="ECO:0000259" key="4">
    <source>
        <dbReference type="PROSITE" id="PS51898"/>
    </source>
</evidence>
<dbReference type="InterPro" id="IPR025269">
    <property type="entry name" value="SAM-like_dom"/>
</dbReference>
<keyword evidence="3" id="KW-0233">DNA recombination</keyword>
<dbReference type="InterPro" id="IPR013762">
    <property type="entry name" value="Integrase-like_cat_sf"/>
</dbReference>
<dbReference type="EMBL" id="BMKI01000019">
    <property type="protein sequence ID" value="GGD04817.1"/>
    <property type="molecule type" value="Genomic_DNA"/>
</dbReference>
<keyword evidence="2" id="KW-0238">DNA-binding</keyword>
<evidence type="ECO:0000256" key="1">
    <source>
        <dbReference type="ARBA" id="ARBA00008857"/>
    </source>
</evidence>
<dbReference type="Gene3D" id="1.10.150.130">
    <property type="match status" value="1"/>
</dbReference>
<dbReference type="PANTHER" id="PTHR30349:SF64">
    <property type="entry name" value="PROPHAGE INTEGRASE INTD-RELATED"/>
    <property type="match status" value="1"/>
</dbReference>
<organism evidence="5 6">
    <name type="scientific">Enterococcus wangshanyuanii</name>
    <dbReference type="NCBI Taxonomy" id="2005703"/>
    <lineage>
        <taxon>Bacteria</taxon>
        <taxon>Bacillati</taxon>
        <taxon>Bacillota</taxon>
        <taxon>Bacilli</taxon>
        <taxon>Lactobacillales</taxon>
        <taxon>Enterococcaceae</taxon>
        <taxon>Enterococcus</taxon>
    </lineage>
</organism>